<evidence type="ECO:0000256" key="1">
    <source>
        <dbReference type="SAM" id="Coils"/>
    </source>
</evidence>
<protein>
    <submittedName>
        <fullName evidence="4">Trigger factor</fullName>
    </submittedName>
</protein>
<proteinExistence type="predicted"/>
<feature type="coiled-coil region" evidence="1">
    <location>
        <begin position="91"/>
        <end position="121"/>
    </location>
</feature>
<dbReference type="Gene3D" id="3.10.50.40">
    <property type="match status" value="1"/>
</dbReference>
<dbReference type="Proteomes" id="UP000184245">
    <property type="component" value="Unassembled WGS sequence"/>
</dbReference>
<feature type="compositionally biased region" description="Polar residues" evidence="2">
    <location>
        <begin position="366"/>
        <end position="388"/>
    </location>
</feature>
<feature type="chain" id="PRO_5039610676" evidence="3">
    <location>
        <begin position="24"/>
        <end position="388"/>
    </location>
</feature>
<feature type="signal peptide" evidence="3">
    <location>
        <begin position="1"/>
        <end position="23"/>
    </location>
</feature>
<keyword evidence="5" id="KW-1185">Reference proteome</keyword>
<organism evidence="4 5">
    <name type="scientific">Lactonifactor longoviformis DSM 17459</name>
    <dbReference type="NCBI Taxonomy" id="1122155"/>
    <lineage>
        <taxon>Bacteria</taxon>
        <taxon>Bacillati</taxon>
        <taxon>Bacillota</taxon>
        <taxon>Clostridia</taxon>
        <taxon>Eubacteriales</taxon>
        <taxon>Clostridiaceae</taxon>
        <taxon>Lactonifactor</taxon>
    </lineage>
</organism>
<gene>
    <name evidence="4" type="ORF">SAMN02745158_04059</name>
</gene>
<evidence type="ECO:0000313" key="5">
    <source>
        <dbReference type="Proteomes" id="UP000184245"/>
    </source>
</evidence>
<accession>A0A1M5CBJ2</accession>
<evidence type="ECO:0000256" key="2">
    <source>
        <dbReference type="SAM" id="MobiDB-lite"/>
    </source>
</evidence>
<dbReference type="AlphaFoldDB" id="A0A1M5CBJ2"/>
<reference evidence="4 5" key="1">
    <citation type="submission" date="2016-11" db="EMBL/GenBank/DDBJ databases">
        <authorList>
            <person name="Jaros S."/>
            <person name="Januszkiewicz K."/>
            <person name="Wedrychowicz H."/>
        </authorList>
    </citation>
    <scope>NUCLEOTIDE SEQUENCE [LARGE SCALE GENOMIC DNA]</scope>
    <source>
        <strain evidence="4 5">DSM 17459</strain>
    </source>
</reference>
<evidence type="ECO:0000256" key="3">
    <source>
        <dbReference type="SAM" id="SignalP"/>
    </source>
</evidence>
<dbReference type="EMBL" id="FQVI01000036">
    <property type="protein sequence ID" value="SHF51782.1"/>
    <property type="molecule type" value="Genomic_DNA"/>
</dbReference>
<sequence>MNRLTKTMTCGMLAVALGATSLAGCGKDSKIDGTKTVATCNGEEVSLGAASFLMRYTQAQMMSYYSMFGQSMSWDSVQDEEKGTTLGQSAKDNLMDQLEDLMLLKENAKEYEVSVSEEEQKAIEEAAKSFIEANDEETLKSLAVSQKDIETVLELFTIQNKMYDPMTADVDTNVPDEDAAQKTVTCVRVSAAGTETDEEGNTIELTDEEKAQKKEQAQQVLDKIAASEDVAGADMDALAKEVDENLSATSSSYGSDDTVVEDAIKKAAEGLEDGQLAPEVAEGENAYYVVRLDANFDQEATDSKKQTIVSERKQEAYQAKLDEWSEAAKFTVDEKVWDKIEVTDSNPFVFKQQETEAPEAEDTQEGTDTAEPSSDAAESTNPEEQAEE</sequence>
<name>A0A1M5CBJ2_9CLOT</name>
<keyword evidence="1" id="KW-0175">Coiled coil</keyword>
<keyword evidence="3" id="KW-0732">Signal</keyword>
<dbReference type="InterPro" id="IPR046357">
    <property type="entry name" value="PPIase_dom_sf"/>
</dbReference>
<feature type="compositionally biased region" description="Acidic residues" evidence="2">
    <location>
        <begin position="356"/>
        <end position="365"/>
    </location>
</feature>
<feature type="region of interest" description="Disordered" evidence="2">
    <location>
        <begin position="343"/>
        <end position="388"/>
    </location>
</feature>
<dbReference type="PROSITE" id="PS51257">
    <property type="entry name" value="PROKAR_LIPOPROTEIN"/>
    <property type="match status" value="1"/>
</dbReference>
<evidence type="ECO:0000313" key="4">
    <source>
        <dbReference type="EMBL" id="SHF51782.1"/>
    </source>
</evidence>
<dbReference type="GO" id="GO:0003755">
    <property type="term" value="F:peptidyl-prolyl cis-trans isomerase activity"/>
    <property type="evidence" value="ECO:0007669"/>
    <property type="project" value="InterPro"/>
</dbReference>
<dbReference type="STRING" id="1122155.SAMN02745158_04059"/>
<dbReference type="RefSeq" id="WP_072854589.1">
    <property type="nucleotide sequence ID" value="NZ_FQVI01000036.1"/>
</dbReference>